<protein>
    <recommendedName>
        <fullName evidence="5">Cell division protein SepF</fullName>
    </recommendedName>
</protein>
<feature type="region of interest" description="Disordered" evidence="6">
    <location>
        <begin position="14"/>
        <end position="66"/>
    </location>
</feature>
<evidence type="ECO:0000256" key="1">
    <source>
        <dbReference type="ARBA" id="ARBA00022618"/>
    </source>
</evidence>
<dbReference type="PANTHER" id="PTHR35798">
    <property type="entry name" value="CELL DIVISION PROTEIN SEPF"/>
    <property type="match status" value="1"/>
</dbReference>
<dbReference type="Pfam" id="PF04472">
    <property type="entry name" value="SepF"/>
    <property type="match status" value="1"/>
</dbReference>
<keyword evidence="3 5" id="KW-0131">Cell cycle</keyword>
<evidence type="ECO:0000313" key="8">
    <source>
        <dbReference type="Proteomes" id="UP000460257"/>
    </source>
</evidence>
<dbReference type="InterPro" id="IPR038594">
    <property type="entry name" value="SepF-like_sf"/>
</dbReference>
<dbReference type="Proteomes" id="UP000460257">
    <property type="component" value="Unassembled WGS sequence"/>
</dbReference>
<dbReference type="GO" id="GO:0000917">
    <property type="term" value="P:division septum assembly"/>
    <property type="evidence" value="ECO:0007669"/>
    <property type="project" value="UniProtKB-KW"/>
</dbReference>
<evidence type="ECO:0000256" key="3">
    <source>
        <dbReference type="ARBA" id="ARBA00023306"/>
    </source>
</evidence>
<dbReference type="HAMAP" id="MF_01197">
    <property type="entry name" value="SepF"/>
    <property type="match status" value="1"/>
</dbReference>
<proteinExistence type="inferred from homology"/>
<keyword evidence="5" id="KW-0963">Cytoplasm</keyword>
<dbReference type="Gene3D" id="3.30.110.150">
    <property type="entry name" value="SepF-like protein"/>
    <property type="match status" value="1"/>
</dbReference>
<comment type="subcellular location">
    <subcellularLocation>
        <location evidence="5">Cytoplasm</location>
    </subcellularLocation>
    <text evidence="5">Localizes to the division site, in a FtsZ-dependent manner.</text>
</comment>
<name>A0A6N7IYR9_9FIRM</name>
<organism evidence="7 8">
    <name type="scientific">Candidatus Weimeria bifida</name>
    <dbReference type="NCBI Taxonomy" id="2599074"/>
    <lineage>
        <taxon>Bacteria</taxon>
        <taxon>Bacillati</taxon>
        <taxon>Bacillota</taxon>
        <taxon>Clostridia</taxon>
        <taxon>Lachnospirales</taxon>
        <taxon>Lachnospiraceae</taxon>
        <taxon>Candidatus Weimeria</taxon>
    </lineage>
</organism>
<dbReference type="EMBL" id="VOGC01000006">
    <property type="protein sequence ID" value="MQN01497.1"/>
    <property type="molecule type" value="Genomic_DNA"/>
</dbReference>
<evidence type="ECO:0000313" key="7">
    <source>
        <dbReference type="EMBL" id="MQN01497.1"/>
    </source>
</evidence>
<comment type="similarity">
    <text evidence="5">Belongs to the SepF family.</text>
</comment>
<gene>
    <name evidence="5" type="primary">sepF</name>
    <name evidence="7" type="ORF">FRC54_06150</name>
</gene>
<evidence type="ECO:0000256" key="6">
    <source>
        <dbReference type="SAM" id="MobiDB-lite"/>
    </source>
</evidence>
<dbReference type="GO" id="GO:0043093">
    <property type="term" value="P:FtsZ-dependent cytokinesis"/>
    <property type="evidence" value="ECO:0007669"/>
    <property type="project" value="UniProtKB-UniRule"/>
</dbReference>
<accession>A0A6N7IYR9</accession>
<dbReference type="InterPro" id="IPR007561">
    <property type="entry name" value="Cell_div_SepF/SepF-rel"/>
</dbReference>
<comment type="function">
    <text evidence="4 5">Cell division protein that is part of the divisome complex and is recruited early to the Z-ring. Probably stimulates Z-ring formation, perhaps through the cross-linking of FtsZ protofilaments. Its function overlaps with FtsA.</text>
</comment>
<keyword evidence="2 5" id="KW-0717">Septation</keyword>
<dbReference type="PANTHER" id="PTHR35798:SF1">
    <property type="entry name" value="CELL DIVISION PROTEIN SEPF"/>
    <property type="match status" value="1"/>
</dbReference>
<comment type="subunit">
    <text evidence="5">Homodimer. Interacts with FtsZ.</text>
</comment>
<comment type="caution">
    <text evidence="7">The sequence shown here is derived from an EMBL/GenBank/DDBJ whole genome shotgun (WGS) entry which is preliminary data.</text>
</comment>
<evidence type="ECO:0000256" key="5">
    <source>
        <dbReference type="HAMAP-Rule" id="MF_01197"/>
    </source>
</evidence>
<reference evidence="7" key="1">
    <citation type="journal article" date="2020" name="Appl. Environ. Microbiol.">
        <title>Medium-Chain Fatty Acid Synthesis by 'Candidatus Weimeria bifida' gen. nov., sp. nov., and 'Candidatus Pseudoramibacter fermentans' sp. nov.</title>
        <authorList>
            <person name="Scarborough M.J."/>
            <person name="Myers K.S."/>
            <person name="Donohue T.J."/>
            <person name="Noguera D.R."/>
        </authorList>
    </citation>
    <scope>NUCLEOTIDE SEQUENCE</scope>
    <source>
        <strain evidence="7">LCO1.1</strain>
    </source>
</reference>
<feature type="compositionally biased region" description="Acidic residues" evidence="6">
    <location>
        <begin position="15"/>
        <end position="32"/>
    </location>
</feature>
<feature type="compositionally biased region" description="Polar residues" evidence="6">
    <location>
        <begin position="51"/>
        <end position="63"/>
    </location>
</feature>
<keyword evidence="8" id="KW-1185">Reference proteome</keyword>
<keyword evidence="1 5" id="KW-0132">Cell division</keyword>
<dbReference type="GO" id="GO:0005737">
    <property type="term" value="C:cytoplasm"/>
    <property type="evidence" value="ECO:0007669"/>
    <property type="project" value="UniProtKB-SubCell"/>
</dbReference>
<evidence type="ECO:0000256" key="2">
    <source>
        <dbReference type="ARBA" id="ARBA00023210"/>
    </source>
</evidence>
<sequence>MSFLDGFLDAVNLRDDDEDYDEEEFEEEEEDEPSRFKKKKRAKDTEDKKASNVTPIRSHQSGSKRAAYSIPTEMAVVVIKPTSFNDIQEIADTLLSNRTVVLNTEGLDMNVAERIIDFMFGTCYAVGGRFQKISNFIFIITPKGVKISGDLAQMVDDLSDSIHKSDSDSNNFGSNF</sequence>
<dbReference type="AlphaFoldDB" id="A0A6N7IYR9"/>
<evidence type="ECO:0000256" key="4">
    <source>
        <dbReference type="ARBA" id="ARBA00044936"/>
    </source>
</evidence>
<dbReference type="InterPro" id="IPR023052">
    <property type="entry name" value="Cell_div_SepF"/>
</dbReference>